<keyword evidence="1" id="KW-0472">Membrane</keyword>
<protein>
    <submittedName>
        <fullName evidence="3">Cellulose synthase/poly-beta-1,6-N-acetylglucosamine synthase-like glycosyltransferase</fullName>
    </submittedName>
</protein>
<feature type="domain" description="Glycosyltransferase 2-like" evidence="2">
    <location>
        <begin position="40"/>
        <end position="219"/>
    </location>
</feature>
<proteinExistence type="predicted"/>
<evidence type="ECO:0000313" key="4">
    <source>
        <dbReference type="Proteomes" id="UP000540656"/>
    </source>
</evidence>
<evidence type="ECO:0000256" key="1">
    <source>
        <dbReference type="SAM" id="Phobius"/>
    </source>
</evidence>
<dbReference type="Proteomes" id="UP000540656">
    <property type="component" value="Unassembled WGS sequence"/>
</dbReference>
<evidence type="ECO:0000259" key="2">
    <source>
        <dbReference type="Pfam" id="PF00535"/>
    </source>
</evidence>
<keyword evidence="1" id="KW-1133">Transmembrane helix</keyword>
<reference evidence="3 4" key="1">
    <citation type="submission" date="2020-07" db="EMBL/GenBank/DDBJ databases">
        <title>Sequencing the genomes of 1000 actinobacteria strains.</title>
        <authorList>
            <person name="Klenk H.-P."/>
        </authorList>
    </citation>
    <scope>NUCLEOTIDE SEQUENCE [LARGE SCALE GENOMIC DNA]</scope>
    <source>
        <strain evidence="3 4">DSM 23819</strain>
    </source>
</reference>
<dbReference type="InterPro" id="IPR001173">
    <property type="entry name" value="Glyco_trans_2-like"/>
</dbReference>
<accession>A0A7Y9S4B4</accession>
<organism evidence="3 4">
    <name type="scientific">Nocardioides daedukensis</name>
    <dbReference type="NCBI Taxonomy" id="634462"/>
    <lineage>
        <taxon>Bacteria</taxon>
        <taxon>Bacillati</taxon>
        <taxon>Actinomycetota</taxon>
        <taxon>Actinomycetes</taxon>
        <taxon>Propionibacteriales</taxon>
        <taxon>Nocardioidaceae</taxon>
        <taxon>Nocardioides</taxon>
    </lineage>
</organism>
<dbReference type="Pfam" id="PF00535">
    <property type="entry name" value="Glycos_transf_2"/>
    <property type="match status" value="1"/>
</dbReference>
<comment type="caution">
    <text evidence="3">The sequence shown here is derived from an EMBL/GenBank/DDBJ whole genome shotgun (WGS) entry which is preliminary data.</text>
</comment>
<keyword evidence="3" id="KW-0808">Transferase</keyword>
<dbReference type="PANTHER" id="PTHR43630:SF2">
    <property type="entry name" value="GLYCOSYLTRANSFERASE"/>
    <property type="match status" value="1"/>
</dbReference>
<dbReference type="Gene3D" id="3.90.550.10">
    <property type="entry name" value="Spore Coat Polysaccharide Biosynthesis Protein SpsA, Chain A"/>
    <property type="match status" value="1"/>
</dbReference>
<dbReference type="InterPro" id="IPR029044">
    <property type="entry name" value="Nucleotide-diphossugar_trans"/>
</dbReference>
<dbReference type="PANTHER" id="PTHR43630">
    <property type="entry name" value="POLY-BETA-1,6-N-ACETYL-D-GLUCOSAMINE SYNTHASE"/>
    <property type="match status" value="1"/>
</dbReference>
<dbReference type="AlphaFoldDB" id="A0A7Y9S4B4"/>
<dbReference type="RefSeq" id="WP_179502794.1">
    <property type="nucleotide sequence ID" value="NZ_JACCAA010000001.1"/>
</dbReference>
<dbReference type="CDD" id="cd06423">
    <property type="entry name" value="CESA_like"/>
    <property type="match status" value="1"/>
</dbReference>
<keyword evidence="4" id="KW-1185">Reference proteome</keyword>
<name>A0A7Y9S4B4_9ACTN</name>
<feature type="transmembrane region" description="Helical" evidence="1">
    <location>
        <begin position="314"/>
        <end position="335"/>
    </location>
</feature>
<gene>
    <name evidence="3" type="ORF">BJ980_002701</name>
</gene>
<sequence>MAEQSTRRGSTLAQGYYLRTEPVVMPQIEVETTRATIGCVIPAYNEGETIGAVLDSLLGQTVVPDVVHVVVNNTTDHTVEVASHFAGPHLREINGRVHETEVFVHDIGENPDKKVGALNYGFEMVRGMDYFLGVDGDTTAEPDAVEHLLEEIESDRRIGGISAIYSIDDTDLTSWTSKFLIAGQRQQFATFNMQNLLRGRQMAVLGGQFSIFRMTSLYEVTVDNHQGTPWVRDSEIEDSLLSLQIRSAGYLTKISATARANVGGMPTFAALDAQQVKWNAGAIDLMWPGQRGDTKGQPFHPNLRLRWFEMMSMVLNMYTRLTFVSLVICSLLISAWVFNPLWLVPPLISTALNLRVARSMTDRGPRDTLFALLWLPSEAYIWTRMGHFVRAWTKFAFTSENDNWAAQARAESGQGKSAFLAPFGAALVLIATMVIVFLQLPEGVQPQFLYVNWTVLAIVTILQSAWLFLKCVRRYRGFKV</sequence>
<dbReference type="EMBL" id="JACCAA010000001">
    <property type="protein sequence ID" value="NYG59778.1"/>
    <property type="molecule type" value="Genomic_DNA"/>
</dbReference>
<keyword evidence="1" id="KW-0812">Transmembrane</keyword>
<feature type="transmembrane region" description="Helical" evidence="1">
    <location>
        <begin position="419"/>
        <end position="438"/>
    </location>
</feature>
<dbReference type="GO" id="GO:0016740">
    <property type="term" value="F:transferase activity"/>
    <property type="evidence" value="ECO:0007669"/>
    <property type="project" value="UniProtKB-KW"/>
</dbReference>
<dbReference type="SUPFAM" id="SSF53448">
    <property type="entry name" value="Nucleotide-diphospho-sugar transferases"/>
    <property type="match status" value="1"/>
</dbReference>
<feature type="transmembrane region" description="Helical" evidence="1">
    <location>
        <begin position="450"/>
        <end position="469"/>
    </location>
</feature>
<evidence type="ECO:0000313" key="3">
    <source>
        <dbReference type="EMBL" id="NYG59778.1"/>
    </source>
</evidence>